<sequence length="54" mass="6253">MWTNENDCGYPEAVRMSIPGTNIIEKMNNELRRIKLIDSLPIGGSDIKVMLRRY</sequence>
<protein>
    <submittedName>
        <fullName evidence="2">Transposase</fullName>
    </submittedName>
</protein>
<gene>
    <name evidence="1" type="ORF">J9259_02660</name>
    <name evidence="2" type="ORF">KIY12_00675</name>
</gene>
<dbReference type="EMBL" id="JAHEAC010000002">
    <property type="protein sequence ID" value="MBX8643237.1"/>
    <property type="molecule type" value="Genomic_DNA"/>
</dbReference>
<dbReference type="Proteomes" id="UP000716004">
    <property type="component" value="Unassembled WGS sequence"/>
</dbReference>
<dbReference type="EMBL" id="JAGVSJ010000004">
    <property type="protein sequence ID" value="MBX8631412.1"/>
    <property type="molecule type" value="Genomic_DNA"/>
</dbReference>
<accession>A0A8J7YIL7</accession>
<evidence type="ECO:0000313" key="1">
    <source>
        <dbReference type="EMBL" id="MBX8631412.1"/>
    </source>
</evidence>
<comment type="caution">
    <text evidence="1">The sequence shown here is derived from an EMBL/GenBank/DDBJ whole genome shotgun (WGS) entry which is preliminary data.</text>
</comment>
<name>A0A8J7YIL7_9ARCH</name>
<evidence type="ECO:0000313" key="3">
    <source>
        <dbReference type="Proteomes" id="UP000716004"/>
    </source>
</evidence>
<evidence type="ECO:0000313" key="2">
    <source>
        <dbReference type="EMBL" id="MBX8643237.1"/>
    </source>
</evidence>
<organism evidence="1 3">
    <name type="scientific">Candidatus Sysuiplasma superficiale</name>
    <dbReference type="NCBI Taxonomy" id="2823368"/>
    <lineage>
        <taxon>Archaea</taxon>
        <taxon>Methanobacteriati</taxon>
        <taxon>Thermoplasmatota</taxon>
        <taxon>Thermoplasmata</taxon>
        <taxon>Candidatus Sysuiplasmatales</taxon>
        <taxon>Candidatus Sysuiplasmataceae</taxon>
        <taxon>Candidatus Sysuiplasma</taxon>
    </lineage>
</organism>
<reference evidence="1" key="1">
    <citation type="submission" date="2021-04" db="EMBL/GenBank/DDBJ databases">
        <title>Genomic insights into ecological role and evolution of a novel Thermoplasmata order Candidatus Sysuiplasmatales.</title>
        <authorList>
            <person name="Yuan Y."/>
        </authorList>
    </citation>
    <scope>NUCLEOTIDE SEQUENCE</scope>
    <source>
        <strain evidence="2">TUT19-bin139</strain>
        <strain evidence="1">YP2-bin.285</strain>
    </source>
</reference>
<dbReference type="Proteomes" id="UP000750197">
    <property type="component" value="Unassembled WGS sequence"/>
</dbReference>
<dbReference type="AlphaFoldDB" id="A0A8J7YIL7"/>
<proteinExistence type="predicted"/>